<organism evidence="3 4">
    <name type="scientific">Burkholderia stagnalis</name>
    <dbReference type="NCBI Taxonomy" id="1503054"/>
    <lineage>
        <taxon>Bacteria</taxon>
        <taxon>Pseudomonadati</taxon>
        <taxon>Pseudomonadota</taxon>
        <taxon>Betaproteobacteria</taxon>
        <taxon>Burkholderiales</taxon>
        <taxon>Burkholderiaceae</taxon>
        <taxon>Burkholderia</taxon>
        <taxon>Burkholderia cepacia complex</taxon>
    </lineage>
</organism>
<evidence type="ECO:0000256" key="2">
    <source>
        <dbReference type="SAM" id="SignalP"/>
    </source>
</evidence>
<evidence type="ECO:0008006" key="5">
    <source>
        <dbReference type="Google" id="ProtNLM"/>
    </source>
</evidence>
<evidence type="ECO:0000313" key="3">
    <source>
        <dbReference type="EMBL" id="RQY79588.1"/>
    </source>
</evidence>
<sequence>MHANSIISRAALAAAIAGGAWLTAGTAIAQEGPARDPSGYAQPVPVADVDITIGMHGDRYWDGRRYWRHEEWVRRHEHEHDPWRHDDDRRLRPHDDEPRHGY</sequence>
<accession>A0ABX9YEP6</accession>
<dbReference type="RefSeq" id="WP_124491986.1">
    <property type="nucleotide sequence ID" value="NZ_QTOI01000084.1"/>
</dbReference>
<evidence type="ECO:0000256" key="1">
    <source>
        <dbReference type="SAM" id="MobiDB-lite"/>
    </source>
</evidence>
<comment type="caution">
    <text evidence="3">The sequence shown here is derived from an EMBL/GenBank/DDBJ whole genome shotgun (WGS) entry which is preliminary data.</text>
</comment>
<evidence type="ECO:0000313" key="4">
    <source>
        <dbReference type="Proteomes" id="UP000281098"/>
    </source>
</evidence>
<dbReference type="EMBL" id="QTPM01000086">
    <property type="protein sequence ID" value="RQY79588.1"/>
    <property type="molecule type" value="Genomic_DNA"/>
</dbReference>
<keyword evidence="4" id="KW-1185">Reference proteome</keyword>
<protein>
    <recommendedName>
        <fullName evidence="5">Lipoprotein</fullName>
    </recommendedName>
</protein>
<dbReference type="Proteomes" id="UP000281098">
    <property type="component" value="Unassembled WGS sequence"/>
</dbReference>
<gene>
    <name evidence="3" type="ORF">DF017_34955</name>
</gene>
<reference evidence="3 4" key="1">
    <citation type="submission" date="2018-08" db="EMBL/GenBank/DDBJ databases">
        <title>Comparative analysis of Burkholderia isolates from Puerto Rico.</title>
        <authorList>
            <person name="Hall C."/>
            <person name="Sahl J."/>
            <person name="Wagner D."/>
        </authorList>
    </citation>
    <scope>NUCLEOTIDE SEQUENCE [LARGE SCALE GENOMIC DNA]</scope>
    <source>
        <strain evidence="3 4">Bp8966</strain>
    </source>
</reference>
<keyword evidence="2" id="KW-0732">Signal</keyword>
<feature type="region of interest" description="Disordered" evidence="1">
    <location>
        <begin position="76"/>
        <end position="102"/>
    </location>
</feature>
<feature type="chain" id="PRO_5046287596" description="Lipoprotein" evidence="2">
    <location>
        <begin position="30"/>
        <end position="102"/>
    </location>
</feature>
<feature type="signal peptide" evidence="2">
    <location>
        <begin position="1"/>
        <end position="29"/>
    </location>
</feature>
<proteinExistence type="predicted"/>
<name>A0ABX9YEP6_9BURK</name>